<evidence type="ECO:0000256" key="1">
    <source>
        <dbReference type="PROSITE-ProRule" id="PRU00464"/>
    </source>
</evidence>
<evidence type="ECO:0000313" key="4">
    <source>
        <dbReference type="Proteomes" id="UP000295304"/>
    </source>
</evidence>
<keyword evidence="3" id="KW-0378">Hydrolase</keyword>
<protein>
    <submittedName>
        <fullName evidence="3">Diadenosine tetraphosphate (Ap4A) HIT family hydrolase</fullName>
    </submittedName>
</protein>
<dbReference type="GO" id="GO:0016787">
    <property type="term" value="F:hydrolase activity"/>
    <property type="evidence" value="ECO:0007669"/>
    <property type="project" value="UniProtKB-KW"/>
</dbReference>
<dbReference type="InterPro" id="IPR026026">
    <property type="entry name" value="HIT_Hint"/>
</dbReference>
<dbReference type="Pfam" id="PF01230">
    <property type="entry name" value="HIT"/>
    <property type="match status" value="1"/>
</dbReference>
<dbReference type="SUPFAM" id="SSF54197">
    <property type="entry name" value="HIT-like"/>
    <property type="match status" value="1"/>
</dbReference>
<dbReference type="InterPro" id="IPR011146">
    <property type="entry name" value="HIT-like"/>
</dbReference>
<keyword evidence="4" id="KW-1185">Reference proteome</keyword>
<dbReference type="AlphaFoldDB" id="A0A4R3JBD2"/>
<comment type="caution">
    <text evidence="1">Lacks conserved residue(s) required for the propagation of feature annotation.</text>
</comment>
<dbReference type="PROSITE" id="PS51084">
    <property type="entry name" value="HIT_2"/>
    <property type="match status" value="1"/>
</dbReference>
<feature type="domain" description="HIT" evidence="2">
    <location>
        <begin position="34"/>
        <end position="103"/>
    </location>
</feature>
<comment type="caution">
    <text evidence="3">The sequence shown here is derived from an EMBL/GenBank/DDBJ whole genome shotgun (WGS) entry which is preliminary data.</text>
</comment>
<dbReference type="RefSeq" id="WP_165886274.1">
    <property type="nucleotide sequence ID" value="NZ_CP119676.1"/>
</dbReference>
<dbReference type="Gene3D" id="3.30.428.10">
    <property type="entry name" value="HIT-like"/>
    <property type="match status" value="1"/>
</dbReference>
<sequence>MFQIDKTLEADSVPVATLALCRVRLIRDAAYPWLILVPARARMRDIDDLAPADQGLLTAEISLASRTLKALFVPDKINVAALGNVVEQLHVHVIARFKNDAAWPRPVWGVAPMRDDDTLHEKRRRALQTAFARHGDKDSP</sequence>
<reference evidence="3 4" key="1">
    <citation type="submission" date="2019-03" db="EMBL/GenBank/DDBJ databases">
        <title>Genomic Encyclopedia of Type Strains, Phase IV (KMG-IV): sequencing the most valuable type-strain genomes for metagenomic binning, comparative biology and taxonomic classification.</title>
        <authorList>
            <person name="Goeker M."/>
        </authorList>
    </citation>
    <scope>NUCLEOTIDE SEQUENCE [LARGE SCALE GENOMIC DNA]</scope>
    <source>
        <strain evidence="3 4">DSM 101688</strain>
    </source>
</reference>
<accession>A0A4R3JBD2</accession>
<dbReference type="PIRSF" id="PIRSF000714">
    <property type="entry name" value="HIT"/>
    <property type="match status" value="1"/>
</dbReference>
<gene>
    <name evidence="3" type="ORF">EDD55_10423</name>
</gene>
<dbReference type="Proteomes" id="UP000295304">
    <property type="component" value="Unassembled WGS sequence"/>
</dbReference>
<evidence type="ECO:0000313" key="3">
    <source>
        <dbReference type="EMBL" id="TCS62934.1"/>
    </source>
</evidence>
<proteinExistence type="predicted"/>
<name>A0A4R3JBD2_9PROT</name>
<evidence type="ECO:0000259" key="2">
    <source>
        <dbReference type="PROSITE" id="PS51084"/>
    </source>
</evidence>
<dbReference type="EMBL" id="SLZW01000004">
    <property type="protein sequence ID" value="TCS62934.1"/>
    <property type="molecule type" value="Genomic_DNA"/>
</dbReference>
<dbReference type="InterPro" id="IPR036265">
    <property type="entry name" value="HIT-like_sf"/>
</dbReference>
<organism evidence="3 4">
    <name type="scientific">Varunaivibrio sulfuroxidans</name>
    <dbReference type="NCBI Taxonomy" id="1773489"/>
    <lineage>
        <taxon>Bacteria</taxon>
        <taxon>Pseudomonadati</taxon>
        <taxon>Pseudomonadota</taxon>
        <taxon>Alphaproteobacteria</taxon>
        <taxon>Rhodospirillales</taxon>
        <taxon>Magnetovibrionaceae</taxon>
        <taxon>Varunaivibrio</taxon>
    </lineage>
</organism>